<evidence type="ECO:0000256" key="3">
    <source>
        <dbReference type="ARBA" id="ARBA00012438"/>
    </source>
</evidence>
<keyword evidence="5 12" id="KW-0597">Phosphoprotein</keyword>
<dbReference type="GO" id="GO:0000155">
    <property type="term" value="F:phosphorelay sensor kinase activity"/>
    <property type="evidence" value="ECO:0007669"/>
    <property type="project" value="InterPro"/>
</dbReference>
<keyword evidence="11" id="KW-0472">Membrane</keyword>
<keyword evidence="15" id="KW-0418">Kinase</keyword>
<dbReference type="GO" id="GO:0005886">
    <property type="term" value="C:plasma membrane"/>
    <property type="evidence" value="ECO:0007669"/>
    <property type="project" value="UniProtKB-SubCell"/>
</dbReference>
<dbReference type="AlphaFoldDB" id="A0A846QW72"/>
<evidence type="ECO:0000256" key="8">
    <source>
        <dbReference type="ARBA" id="ARBA00022840"/>
    </source>
</evidence>
<dbReference type="Gene3D" id="1.20.120.160">
    <property type="entry name" value="HPT domain"/>
    <property type="match status" value="1"/>
</dbReference>
<dbReference type="InterPro" id="IPR011006">
    <property type="entry name" value="CheY-like_superfamily"/>
</dbReference>
<dbReference type="InterPro" id="IPR005467">
    <property type="entry name" value="His_kinase_dom"/>
</dbReference>
<protein>
    <recommendedName>
        <fullName evidence="3">histidine kinase</fullName>
        <ecNumber evidence="3">2.7.13.3</ecNumber>
    </recommendedName>
</protein>
<evidence type="ECO:0000256" key="1">
    <source>
        <dbReference type="ARBA" id="ARBA00000085"/>
    </source>
</evidence>
<keyword evidence="9" id="KW-1133">Transmembrane helix</keyword>
<evidence type="ECO:0000256" key="11">
    <source>
        <dbReference type="ARBA" id="ARBA00023136"/>
    </source>
</evidence>
<dbReference type="Pfam" id="PF00512">
    <property type="entry name" value="HisKA"/>
    <property type="match status" value="1"/>
</dbReference>
<dbReference type="EC" id="2.7.13.3" evidence="3"/>
<dbReference type="CDD" id="cd16922">
    <property type="entry name" value="HATPase_EvgS-ArcB-TorS-like"/>
    <property type="match status" value="1"/>
</dbReference>
<dbReference type="FunFam" id="3.30.565.10:FF:000010">
    <property type="entry name" value="Sensor histidine kinase RcsC"/>
    <property type="match status" value="1"/>
</dbReference>
<accession>A0A846QW72</accession>
<dbReference type="PRINTS" id="PR00344">
    <property type="entry name" value="BCTRLSENSOR"/>
</dbReference>
<dbReference type="PANTHER" id="PTHR45339:SF1">
    <property type="entry name" value="HYBRID SIGNAL TRANSDUCTION HISTIDINE KINASE J"/>
    <property type="match status" value="1"/>
</dbReference>
<dbReference type="SUPFAM" id="SSF47226">
    <property type="entry name" value="Histidine-containing phosphotransfer domain, HPT domain"/>
    <property type="match status" value="1"/>
</dbReference>
<evidence type="ECO:0000313" key="16">
    <source>
        <dbReference type="Proteomes" id="UP000590442"/>
    </source>
</evidence>
<dbReference type="GO" id="GO:0005524">
    <property type="term" value="F:ATP binding"/>
    <property type="evidence" value="ECO:0007669"/>
    <property type="project" value="UniProtKB-KW"/>
</dbReference>
<evidence type="ECO:0000256" key="7">
    <source>
        <dbReference type="ARBA" id="ARBA00022741"/>
    </source>
</evidence>
<dbReference type="InterPro" id="IPR003594">
    <property type="entry name" value="HATPase_dom"/>
</dbReference>
<evidence type="ECO:0000259" key="13">
    <source>
        <dbReference type="PROSITE" id="PS50109"/>
    </source>
</evidence>
<dbReference type="CDD" id="cd00082">
    <property type="entry name" value="HisKA"/>
    <property type="match status" value="1"/>
</dbReference>
<dbReference type="SUPFAM" id="SSF52172">
    <property type="entry name" value="CheY-like"/>
    <property type="match status" value="1"/>
</dbReference>
<evidence type="ECO:0000256" key="6">
    <source>
        <dbReference type="ARBA" id="ARBA00022692"/>
    </source>
</evidence>
<dbReference type="Pfam" id="PF00072">
    <property type="entry name" value="Response_reg"/>
    <property type="match status" value="1"/>
</dbReference>
<evidence type="ECO:0000256" key="5">
    <source>
        <dbReference type="ARBA" id="ARBA00022553"/>
    </source>
</evidence>
<dbReference type="SUPFAM" id="SSF47384">
    <property type="entry name" value="Homodimeric domain of signal transducing histidine kinase"/>
    <property type="match status" value="1"/>
</dbReference>
<keyword evidence="4" id="KW-1003">Cell membrane</keyword>
<proteinExistence type="predicted"/>
<gene>
    <name evidence="15" type="ORF">GGR42_000287</name>
</gene>
<dbReference type="RefSeq" id="WP_167960123.1">
    <property type="nucleotide sequence ID" value="NZ_JAATJJ010000001.1"/>
</dbReference>
<dbReference type="InterPro" id="IPR036641">
    <property type="entry name" value="HPT_dom_sf"/>
</dbReference>
<evidence type="ECO:0000313" key="15">
    <source>
        <dbReference type="EMBL" id="NJB69825.1"/>
    </source>
</evidence>
<feature type="modified residue" description="4-aspartylphosphate" evidence="12">
    <location>
        <position position="372"/>
    </location>
</feature>
<dbReference type="PANTHER" id="PTHR45339">
    <property type="entry name" value="HYBRID SIGNAL TRANSDUCTION HISTIDINE KINASE J"/>
    <property type="match status" value="1"/>
</dbReference>
<keyword evidence="7" id="KW-0547">Nucleotide-binding</keyword>
<comment type="caution">
    <text evidence="15">The sequence shown here is derived from an EMBL/GenBank/DDBJ whole genome shotgun (WGS) entry which is preliminary data.</text>
</comment>
<dbReference type="Pfam" id="PF02518">
    <property type="entry name" value="HATPase_c"/>
    <property type="match status" value="1"/>
</dbReference>
<evidence type="ECO:0000256" key="10">
    <source>
        <dbReference type="ARBA" id="ARBA00023012"/>
    </source>
</evidence>
<dbReference type="CDD" id="cd17546">
    <property type="entry name" value="REC_hyHK_CKI1_RcsC-like"/>
    <property type="match status" value="1"/>
</dbReference>
<keyword evidence="8" id="KW-0067">ATP-binding</keyword>
<comment type="catalytic activity">
    <reaction evidence="1">
        <text>ATP + protein L-histidine = ADP + protein N-phospho-L-histidine.</text>
        <dbReference type="EC" id="2.7.13.3"/>
    </reaction>
</comment>
<dbReference type="SMART" id="SM00387">
    <property type="entry name" value="HATPase_c"/>
    <property type="match status" value="1"/>
</dbReference>
<feature type="domain" description="Response regulatory" evidence="14">
    <location>
        <begin position="323"/>
        <end position="441"/>
    </location>
</feature>
<dbReference type="Gene3D" id="3.30.565.10">
    <property type="entry name" value="Histidine kinase-like ATPase, C-terminal domain"/>
    <property type="match status" value="1"/>
</dbReference>
<evidence type="ECO:0000256" key="9">
    <source>
        <dbReference type="ARBA" id="ARBA00022989"/>
    </source>
</evidence>
<dbReference type="SUPFAM" id="SSF55874">
    <property type="entry name" value="ATPase domain of HSP90 chaperone/DNA topoisomerase II/histidine kinase"/>
    <property type="match status" value="1"/>
</dbReference>
<comment type="subcellular location">
    <subcellularLocation>
        <location evidence="2">Cell membrane</location>
        <topology evidence="2">Multi-pass membrane protein</topology>
    </subcellularLocation>
</comment>
<keyword evidence="6" id="KW-0812">Transmembrane</keyword>
<dbReference type="InterPro" id="IPR036890">
    <property type="entry name" value="HATPase_C_sf"/>
</dbReference>
<dbReference type="PROSITE" id="PS50109">
    <property type="entry name" value="HIS_KIN"/>
    <property type="match status" value="1"/>
</dbReference>
<keyword evidence="16" id="KW-1185">Reference proteome</keyword>
<dbReference type="InterPro" id="IPR004358">
    <property type="entry name" value="Sig_transdc_His_kin-like_C"/>
</dbReference>
<keyword evidence="10" id="KW-0902">Two-component regulatory system</keyword>
<dbReference type="SMART" id="SM00448">
    <property type="entry name" value="REC"/>
    <property type="match status" value="1"/>
</dbReference>
<dbReference type="Gene3D" id="1.10.287.130">
    <property type="match status" value="1"/>
</dbReference>
<organism evidence="15 16">
    <name type="scientific">Saonia flava</name>
    <dbReference type="NCBI Taxonomy" id="523696"/>
    <lineage>
        <taxon>Bacteria</taxon>
        <taxon>Pseudomonadati</taxon>
        <taxon>Bacteroidota</taxon>
        <taxon>Flavobacteriia</taxon>
        <taxon>Flavobacteriales</taxon>
        <taxon>Flavobacteriaceae</taxon>
        <taxon>Saonia</taxon>
    </lineage>
</organism>
<dbReference type="PROSITE" id="PS50110">
    <property type="entry name" value="RESPONSE_REGULATORY"/>
    <property type="match status" value="1"/>
</dbReference>
<reference evidence="15 16" key="1">
    <citation type="submission" date="2020-03" db="EMBL/GenBank/DDBJ databases">
        <title>Genomic Encyclopedia of Type Strains, Phase IV (KMG-IV): sequencing the most valuable type-strain genomes for metagenomic binning, comparative biology and taxonomic classification.</title>
        <authorList>
            <person name="Goeker M."/>
        </authorList>
    </citation>
    <scope>NUCLEOTIDE SEQUENCE [LARGE SCALE GENOMIC DNA]</scope>
    <source>
        <strain evidence="15 16">DSM 29762</strain>
    </source>
</reference>
<evidence type="ECO:0000256" key="2">
    <source>
        <dbReference type="ARBA" id="ARBA00004651"/>
    </source>
</evidence>
<dbReference type="InterPro" id="IPR036097">
    <property type="entry name" value="HisK_dim/P_sf"/>
</dbReference>
<dbReference type="Proteomes" id="UP000590442">
    <property type="component" value="Unassembled WGS sequence"/>
</dbReference>
<dbReference type="Gene3D" id="3.40.50.2300">
    <property type="match status" value="1"/>
</dbReference>
<dbReference type="EMBL" id="JAATJJ010000001">
    <property type="protein sequence ID" value="NJB69825.1"/>
    <property type="molecule type" value="Genomic_DNA"/>
</dbReference>
<sequence length="579" mass="65340">MPTKSRNLFSQLSDIEEQLNNFSFEELTSEEASELKMTFQSFKNNLENKFFGGKSNKAESQATKKSESSDEANLIAKVSHEIRTPLNGIIGFTDLLKESSLTKKQTDHVDAIQSASQTLMQIINELLEYSKLSAGLNELTSIEFNFHKLVNDVSYLCKTLIVDKSIDFEVRMDSAIPKILVGDPSKLSQILLNLIGNSIKFVERGSIKLTIIQVGLSSNDVQLEFDVTDTGIGISKDGLENIFESFKQAETDTYSKYGGTGLGLSIVKQIVEKLNGEIDVVSTLGVGSTFRFTLPYQKSNNNTAIVEEVTPYKGQEELLEGMRVLVFEDNHLNQRLIKHRLENWKCEVFLTDKAIYGLNVLKNHKIDVVLMDLRMPVMDGFEITKQIRSSKDDRIKNVPIIALTADFSIHDQKKCDAHGINDFILKPYSPDELIHKLLANKEIENFQSPSNIVTTNTQVEEGDSIVDLDIVYEDCMGEMDLLEELVGLFKENALEFIGKVKIGIKNEDFVAIKFAAHKIKTGLKMMKTRALSDFVENIHKNSETIKNMVEIENLFNCFIKEYSLVELAIDVEVEKLKRK</sequence>
<keyword evidence="15" id="KW-0808">Transferase</keyword>
<dbReference type="InterPro" id="IPR003661">
    <property type="entry name" value="HisK_dim/P_dom"/>
</dbReference>
<evidence type="ECO:0000256" key="4">
    <source>
        <dbReference type="ARBA" id="ARBA00022475"/>
    </source>
</evidence>
<dbReference type="InterPro" id="IPR001789">
    <property type="entry name" value="Sig_transdc_resp-reg_receiver"/>
</dbReference>
<name>A0A846QW72_9FLAO</name>
<dbReference type="SMART" id="SM00388">
    <property type="entry name" value="HisKA"/>
    <property type="match status" value="1"/>
</dbReference>
<feature type="domain" description="Histidine kinase" evidence="13">
    <location>
        <begin position="77"/>
        <end position="298"/>
    </location>
</feature>
<evidence type="ECO:0000256" key="12">
    <source>
        <dbReference type="PROSITE-ProRule" id="PRU00169"/>
    </source>
</evidence>
<evidence type="ECO:0000259" key="14">
    <source>
        <dbReference type="PROSITE" id="PS50110"/>
    </source>
</evidence>